<dbReference type="OrthoDB" id="4509678at2"/>
<proteinExistence type="predicted"/>
<organism evidence="3 4">
    <name type="scientific">Mycolicibacterium celeriflavum</name>
    <name type="common">Mycobacterium celeriflavum</name>
    <dbReference type="NCBI Taxonomy" id="1249101"/>
    <lineage>
        <taxon>Bacteria</taxon>
        <taxon>Bacillati</taxon>
        <taxon>Actinomycetota</taxon>
        <taxon>Actinomycetes</taxon>
        <taxon>Mycobacteriales</taxon>
        <taxon>Mycobacteriaceae</taxon>
        <taxon>Mycolicibacterium</taxon>
    </lineage>
</organism>
<dbReference type="InterPro" id="IPR054469">
    <property type="entry name" value="Pred_hydrolase_N"/>
</dbReference>
<dbReference type="KEGG" id="mcee:MCEL_24810"/>
<gene>
    <name evidence="3" type="ORF">MCEL_24810</name>
</gene>
<evidence type="ECO:0000259" key="2">
    <source>
        <dbReference type="Pfam" id="PF22905"/>
    </source>
</evidence>
<dbReference type="AlphaFoldDB" id="A0A1X0BK32"/>
<dbReference type="RefSeq" id="WP_083007125.1">
    <property type="nucleotide sequence ID" value="NZ_AP022591.1"/>
</dbReference>
<keyword evidence="4" id="KW-1185">Reference proteome</keyword>
<reference evidence="3 4" key="1">
    <citation type="journal article" date="2019" name="Emerg. Microbes Infect.">
        <title>Comprehensive subspecies identification of 175 nontuberculous mycobacteria species based on 7547 genomic profiles.</title>
        <authorList>
            <person name="Matsumoto Y."/>
            <person name="Kinjo T."/>
            <person name="Motooka D."/>
            <person name="Nabeya D."/>
            <person name="Jung N."/>
            <person name="Uechi K."/>
            <person name="Horii T."/>
            <person name="Iida T."/>
            <person name="Fujita J."/>
            <person name="Nakamura S."/>
        </authorList>
    </citation>
    <scope>NUCLEOTIDE SEQUENCE [LARGE SCALE GENOMIC DNA]</scope>
    <source>
        <strain evidence="3 4">JCM 18439</strain>
    </source>
</reference>
<evidence type="ECO:0000313" key="4">
    <source>
        <dbReference type="Proteomes" id="UP000466431"/>
    </source>
</evidence>
<name>A0A1X0BK32_MYCCF</name>
<feature type="domain" description="Predicted hydrolase N-terminal" evidence="2">
    <location>
        <begin position="5"/>
        <end position="189"/>
    </location>
</feature>
<dbReference type="EMBL" id="AP022591">
    <property type="protein sequence ID" value="BBY44186.1"/>
    <property type="molecule type" value="Genomic_DNA"/>
</dbReference>
<protein>
    <recommendedName>
        <fullName evidence="2">Predicted hydrolase N-terminal domain-containing protein</fullName>
    </recommendedName>
</protein>
<dbReference type="STRING" id="1249101.BST21_22915"/>
<evidence type="ECO:0000256" key="1">
    <source>
        <dbReference type="SAM" id="MobiDB-lite"/>
    </source>
</evidence>
<evidence type="ECO:0000313" key="3">
    <source>
        <dbReference type="EMBL" id="BBY44186.1"/>
    </source>
</evidence>
<dbReference type="Proteomes" id="UP000466431">
    <property type="component" value="Chromosome"/>
</dbReference>
<dbReference type="Pfam" id="PF22905">
    <property type="entry name" value="Hydro_N_hd"/>
    <property type="match status" value="1"/>
</dbReference>
<accession>A0A1X0BK32</accession>
<feature type="region of interest" description="Disordered" evidence="1">
    <location>
        <begin position="193"/>
        <end position="257"/>
    </location>
</feature>
<sequence>MSILLKHLDVHELTGAAGGDPWQLNKTLQSGSPGEISELASAFYEAGVCSQETSEEFNLAKQRFDVAWDRQDGGDHPINDSDEVRRATESLHLSRDHLGRIAVDLQNISASLAEAQRGGDISVSNLETRLRTIDDQIDREIALAAANGQEVDWSELKQAAIAATEQALQEVQSVRDAYSERLDASQLEMAAEGYTPEPTAPVDGEGDVSRNEQSHAEADSYGESRRAADESLVNSPGPWTPEKNAAAGRLRDYSTINNPTAGVDEVRLAGERLNDHRMAQFSGPLPTDTVLGGDARTRAQARLQMQQLLESPNALLGRSPLTPDQATQLLNEWEANGRVMVLDRLKTTLEQAGVSPDGATRAANEIGNGKAPSEVFRDIAGGAANHAGALGEGAKAHAGALPGGSHWGTAPVWSHADIEALKGFGSKLGWAGTGVDALTSIYDWTQGAPADEELAQFGGRTAGSILGGWAAGAAWGSFVGPQGTLIVGFLGAIGGGIGGEKFVNWTMGK</sequence>
<feature type="compositionally biased region" description="Basic and acidic residues" evidence="1">
    <location>
        <begin position="207"/>
        <end position="229"/>
    </location>
</feature>